<dbReference type="AlphaFoldDB" id="A0A232EUC7"/>
<evidence type="ECO:0000256" key="2">
    <source>
        <dbReference type="ARBA" id="ARBA00006177"/>
    </source>
</evidence>
<dbReference type="InterPro" id="IPR006612">
    <property type="entry name" value="THAP_Znf"/>
</dbReference>
<dbReference type="SMART" id="SM00692">
    <property type="entry name" value="DM3"/>
    <property type="match status" value="1"/>
</dbReference>
<dbReference type="PANTHER" id="PTHR46600">
    <property type="entry name" value="THAP DOMAIN-CONTAINING"/>
    <property type="match status" value="1"/>
</dbReference>
<comment type="similarity">
    <text evidence="2">Belongs to the THAP1 family.</text>
</comment>
<keyword evidence="7" id="KW-0175">Coiled coil</keyword>
<feature type="non-terminal residue" evidence="15">
    <location>
        <position position="207"/>
    </location>
</feature>
<dbReference type="Pfam" id="PF05485">
    <property type="entry name" value="THAP"/>
    <property type="match status" value="1"/>
</dbReference>
<comment type="caution">
    <text evidence="15">The sequence shown here is derived from an EMBL/GenBank/DDBJ whole genome shotgun (WGS) entry which is preliminary data.</text>
</comment>
<dbReference type="Proteomes" id="UP000215335">
    <property type="component" value="Unassembled WGS sequence"/>
</dbReference>
<evidence type="ECO:0000256" key="4">
    <source>
        <dbReference type="ARBA" id="ARBA00022771"/>
    </source>
</evidence>
<keyword evidence="3" id="KW-0479">Metal-binding</keyword>
<dbReference type="InterPro" id="IPR026516">
    <property type="entry name" value="THAP1/10"/>
</dbReference>
<keyword evidence="8 12" id="KW-0238">DNA-binding</keyword>
<accession>A0A232EUC7</accession>
<evidence type="ECO:0000256" key="13">
    <source>
        <dbReference type="SAM" id="MobiDB-lite"/>
    </source>
</evidence>
<evidence type="ECO:0000256" key="6">
    <source>
        <dbReference type="ARBA" id="ARBA00023015"/>
    </source>
</evidence>
<keyword evidence="9" id="KW-0804">Transcription</keyword>
<dbReference type="GO" id="GO:0008270">
    <property type="term" value="F:zinc ion binding"/>
    <property type="evidence" value="ECO:0007669"/>
    <property type="project" value="UniProtKB-KW"/>
</dbReference>
<proteinExistence type="inferred from homology"/>
<evidence type="ECO:0000256" key="11">
    <source>
        <dbReference type="ARBA" id="ARBA00023306"/>
    </source>
</evidence>
<feature type="compositionally biased region" description="Basic and acidic residues" evidence="13">
    <location>
        <begin position="192"/>
        <end position="201"/>
    </location>
</feature>
<evidence type="ECO:0000256" key="7">
    <source>
        <dbReference type="ARBA" id="ARBA00023054"/>
    </source>
</evidence>
<dbReference type="GO" id="GO:0043565">
    <property type="term" value="F:sequence-specific DNA binding"/>
    <property type="evidence" value="ECO:0007669"/>
    <property type="project" value="InterPro"/>
</dbReference>
<organism evidence="15 16">
    <name type="scientific">Trichomalopsis sarcophagae</name>
    <dbReference type="NCBI Taxonomy" id="543379"/>
    <lineage>
        <taxon>Eukaryota</taxon>
        <taxon>Metazoa</taxon>
        <taxon>Ecdysozoa</taxon>
        <taxon>Arthropoda</taxon>
        <taxon>Hexapoda</taxon>
        <taxon>Insecta</taxon>
        <taxon>Pterygota</taxon>
        <taxon>Neoptera</taxon>
        <taxon>Endopterygota</taxon>
        <taxon>Hymenoptera</taxon>
        <taxon>Apocrita</taxon>
        <taxon>Proctotrupomorpha</taxon>
        <taxon>Chalcidoidea</taxon>
        <taxon>Pteromalidae</taxon>
        <taxon>Pteromalinae</taxon>
        <taxon>Trichomalopsis</taxon>
    </lineage>
</organism>
<gene>
    <name evidence="15" type="ORF">TSAR_015537</name>
</gene>
<evidence type="ECO:0000313" key="15">
    <source>
        <dbReference type="EMBL" id="OXU21944.1"/>
    </source>
</evidence>
<evidence type="ECO:0000256" key="1">
    <source>
        <dbReference type="ARBA" id="ARBA00004642"/>
    </source>
</evidence>
<sequence length="207" mass="23641">MEHNGKIGDDSGMQFSPYQSKSKVCCCVYDCHSYAKTHPRLCFHKLPKIGESKVKIKNMFDIEEELDRRKAWEKALKWPIISSTHACVCSLHFCKKDYMLSDFPSGKRQLRKSAVPSLNLPKQNPKKKQNALNRKLRYEERCNKKLQLETSTSADTNGKADVSVNDDIDCINENDCGNESASAETSTVDETIQSREEEPLFKDQTIQ</sequence>
<protein>
    <recommendedName>
        <fullName evidence="14">THAP-type domain-containing protein</fullName>
    </recommendedName>
</protein>
<evidence type="ECO:0000256" key="10">
    <source>
        <dbReference type="ARBA" id="ARBA00023242"/>
    </source>
</evidence>
<evidence type="ECO:0000256" key="9">
    <source>
        <dbReference type="ARBA" id="ARBA00023163"/>
    </source>
</evidence>
<dbReference type="PROSITE" id="PS50950">
    <property type="entry name" value="ZF_THAP"/>
    <property type="match status" value="1"/>
</dbReference>
<keyword evidence="6" id="KW-0805">Transcription regulation</keyword>
<feature type="region of interest" description="Disordered" evidence="13">
    <location>
        <begin position="174"/>
        <end position="207"/>
    </location>
</feature>
<evidence type="ECO:0000256" key="12">
    <source>
        <dbReference type="PROSITE-ProRule" id="PRU00309"/>
    </source>
</evidence>
<feature type="domain" description="THAP-type" evidence="14">
    <location>
        <begin position="21"/>
        <end position="119"/>
    </location>
</feature>
<dbReference type="SMART" id="SM00980">
    <property type="entry name" value="THAP"/>
    <property type="match status" value="1"/>
</dbReference>
<name>A0A232EUC7_9HYME</name>
<keyword evidence="16" id="KW-1185">Reference proteome</keyword>
<feature type="region of interest" description="Disordered" evidence="13">
    <location>
        <begin position="114"/>
        <end position="134"/>
    </location>
</feature>
<keyword evidence="5" id="KW-0862">Zinc</keyword>
<evidence type="ECO:0000256" key="5">
    <source>
        <dbReference type="ARBA" id="ARBA00022833"/>
    </source>
</evidence>
<keyword evidence="10" id="KW-0539">Nucleus</keyword>
<reference evidence="15 16" key="1">
    <citation type="journal article" date="2017" name="Curr. Biol.">
        <title>The Evolution of Venom by Co-option of Single-Copy Genes.</title>
        <authorList>
            <person name="Martinson E.O."/>
            <person name="Mrinalini"/>
            <person name="Kelkar Y.D."/>
            <person name="Chang C.H."/>
            <person name="Werren J.H."/>
        </authorList>
    </citation>
    <scope>NUCLEOTIDE SEQUENCE [LARGE SCALE GENOMIC DNA]</scope>
    <source>
        <strain evidence="15 16">Alberta</strain>
        <tissue evidence="15">Whole body</tissue>
    </source>
</reference>
<dbReference type="SUPFAM" id="SSF57716">
    <property type="entry name" value="Glucocorticoid receptor-like (DNA-binding domain)"/>
    <property type="match status" value="1"/>
</dbReference>
<keyword evidence="4 12" id="KW-0863">Zinc-finger</keyword>
<evidence type="ECO:0000313" key="16">
    <source>
        <dbReference type="Proteomes" id="UP000215335"/>
    </source>
</evidence>
<dbReference type="GO" id="GO:0005654">
    <property type="term" value="C:nucleoplasm"/>
    <property type="evidence" value="ECO:0007669"/>
    <property type="project" value="UniProtKB-SubCell"/>
</dbReference>
<evidence type="ECO:0000256" key="8">
    <source>
        <dbReference type="ARBA" id="ARBA00023125"/>
    </source>
</evidence>
<comment type="subcellular location">
    <subcellularLocation>
        <location evidence="1">Nucleus</location>
        <location evidence="1">Nucleoplasm</location>
    </subcellularLocation>
</comment>
<dbReference type="EMBL" id="NNAY01002142">
    <property type="protein sequence ID" value="OXU21944.1"/>
    <property type="molecule type" value="Genomic_DNA"/>
</dbReference>
<evidence type="ECO:0000259" key="14">
    <source>
        <dbReference type="PROSITE" id="PS50950"/>
    </source>
</evidence>
<dbReference type="PANTHER" id="PTHR46600:SF1">
    <property type="entry name" value="THAP DOMAIN-CONTAINING PROTEIN 1"/>
    <property type="match status" value="1"/>
</dbReference>
<keyword evidence="11" id="KW-0131">Cell cycle</keyword>
<evidence type="ECO:0000256" key="3">
    <source>
        <dbReference type="ARBA" id="ARBA00022723"/>
    </source>
</evidence>
<feature type="compositionally biased region" description="Polar residues" evidence="13">
    <location>
        <begin position="179"/>
        <end position="191"/>
    </location>
</feature>